<feature type="region of interest" description="Disordered" evidence="1">
    <location>
        <begin position="1"/>
        <end position="21"/>
    </location>
</feature>
<reference evidence="2 3" key="1">
    <citation type="submission" date="2019-08" db="EMBL/GenBank/DDBJ databases">
        <title>Phlebobacter frassis gen. nov. sp. nov., a new member of family Sphingobacteriaceae isolated from sand fly rearing media.</title>
        <authorList>
            <person name="Kakumanu M.L."/>
            <person name="Marayati B.F."/>
            <person name="Wada-Katsumata A."/>
            <person name="Wasserberg G."/>
            <person name="Schal C."/>
            <person name="Apperson C.S."/>
            <person name="Ponnusamy L."/>
        </authorList>
    </citation>
    <scope>NUCLEOTIDE SEQUENCE [LARGE SCALE GENOMIC DNA]</scope>
    <source>
        <strain evidence="2 3">SSI9</strain>
    </source>
</reference>
<organism evidence="2 3">
    <name type="scientific">Sphingobacterium phlebotomi</name>
    <dbReference type="NCBI Taxonomy" id="2605433"/>
    <lineage>
        <taxon>Bacteria</taxon>
        <taxon>Pseudomonadati</taxon>
        <taxon>Bacteroidota</taxon>
        <taxon>Sphingobacteriia</taxon>
        <taxon>Sphingobacteriales</taxon>
        <taxon>Sphingobacteriaceae</taxon>
        <taxon>Sphingobacterium</taxon>
    </lineage>
</organism>
<evidence type="ECO:0000313" key="2">
    <source>
        <dbReference type="EMBL" id="TYR37438.1"/>
    </source>
</evidence>
<dbReference type="AlphaFoldDB" id="A0A5D4H9X6"/>
<accession>A0A5D4H9X6</accession>
<dbReference type="Proteomes" id="UP000322362">
    <property type="component" value="Unassembled WGS sequence"/>
</dbReference>
<name>A0A5D4H9X6_9SPHI</name>
<dbReference type="EMBL" id="VTAV01000002">
    <property type="protein sequence ID" value="TYR37438.1"/>
    <property type="molecule type" value="Genomic_DNA"/>
</dbReference>
<evidence type="ECO:0000313" key="3">
    <source>
        <dbReference type="Proteomes" id="UP000322362"/>
    </source>
</evidence>
<proteinExistence type="predicted"/>
<keyword evidence="3" id="KW-1185">Reference proteome</keyword>
<feature type="compositionally biased region" description="Basic and acidic residues" evidence="1">
    <location>
        <begin position="8"/>
        <end position="21"/>
    </location>
</feature>
<protein>
    <submittedName>
        <fullName evidence="2">Uncharacterized protein</fullName>
    </submittedName>
</protein>
<sequence>MIQVKNGSNEHESHSKKDDSVFQKYGKAVLSHRDMALCPVLANFLDAEACQKMSSLFRITWLY</sequence>
<dbReference type="RefSeq" id="WP_148918179.1">
    <property type="nucleotide sequence ID" value="NZ_VTAV01000002.1"/>
</dbReference>
<gene>
    <name evidence="2" type="ORF">FXV77_05385</name>
</gene>
<comment type="caution">
    <text evidence="2">The sequence shown here is derived from an EMBL/GenBank/DDBJ whole genome shotgun (WGS) entry which is preliminary data.</text>
</comment>
<evidence type="ECO:0000256" key="1">
    <source>
        <dbReference type="SAM" id="MobiDB-lite"/>
    </source>
</evidence>